<keyword evidence="4 8" id="KW-0479">Metal-binding</keyword>
<evidence type="ECO:0000256" key="8">
    <source>
        <dbReference type="HAMAP-Rule" id="MF_00692"/>
    </source>
</evidence>
<feature type="binding site" evidence="8">
    <location>
        <position position="271"/>
    </location>
    <ligand>
        <name>Mg(2+)</name>
        <dbReference type="ChEBI" id="CHEBI:18420"/>
    </ligand>
</feature>
<evidence type="ECO:0000256" key="3">
    <source>
        <dbReference type="ARBA" id="ARBA00022695"/>
    </source>
</evidence>
<feature type="binding site" evidence="8">
    <location>
        <position position="262"/>
    </location>
    <ligand>
        <name>Mg(2+)</name>
        <dbReference type="ChEBI" id="CHEBI:18420"/>
    </ligand>
</feature>
<evidence type="ECO:0000256" key="6">
    <source>
        <dbReference type="ARBA" id="ARBA00022840"/>
    </source>
</evidence>
<comment type="similarity">
    <text evidence="1 8">Belongs to the SELO family.</text>
</comment>
<reference evidence="9 10" key="1">
    <citation type="submission" date="2020-08" db="EMBL/GenBank/DDBJ databases">
        <title>Novel species isolated from subtropical streams in China.</title>
        <authorList>
            <person name="Lu H."/>
        </authorList>
    </citation>
    <scope>NUCLEOTIDE SEQUENCE [LARGE SCALE GENOMIC DNA]</scope>
    <source>
        <strain evidence="9 10">CCTCC AB 2015119</strain>
    </source>
</reference>
<dbReference type="RefSeq" id="WP_190477809.1">
    <property type="nucleotide sequence ID" value="NZ_JACOFT010000002.1"/>
</dbReference>
<dbReference type="InterPro" id="IPR003846">
    <property type="entry name" value="SelO"/>
</dbReference>
<comment type="catalytic activity">
    <reaction evidence="8">
        <text>L-tyrosyl-[protein] + UTP = O-(5'-uridylyl)-L-tyrosyl-[protein] + diphosphate</text>
        <dbReference type="Rhea" id="RHEA:83887"/>
        <dbReference type="Rhea" id="RHEA-COMP:10136"/>
        <dbReference type="Rhea" id="RHEA-COMP:20238"/>
        <dbReference type="ChEBI" id="CHEBI:33019"/>
        <dbReference type="ChEBI" id="CHEBI:46398"/>
        <dbReference type="ChEBI" id="CHEBI:46858"/>
        <dbReference type="ChEBI" id="CHEBI:90602"/>
    </reaction>
</comment>
<feature type="binding site" evidence="8">
    <location>
        <position position="102"/>
    </location>
    <ligand>
        <name>ATP</name>
        <dbReference type="ChEBI" id="CHEBI:30616"/>
    </ligand>
</feature>
<feature type="binding site" evidence="8">
    <location>
        <position position="135"/>
    </location>
    <ligand>
        <name>ATP</name>
        <dbReference type="ChEBI" id="CHEBI:30616"/>
    </ligand>
</feature>
<keyword evidence="6 8" id="KW-0067">ATP-binding</keyword>
<dbReference type="NCBIfam" id="NF000658">
    <property type="entry name" value="PRK00029.1"/>
    <property type="match status" value="1"/>
</dbReference>
<gene>
    <name evidence="8" type="primary">ydiU</name>
    <name evidence="8" type="synonym">selO</name>
    <name evidence="9" type="ORF">H8K26_04870</name>
</gene>
<evidence type="ECO:0000256" key="4">
    <source>
        <dbReference type="ARBA" id="ARBA00022723"/>
    </source>
</evidence>
<accession>A0ABR6XCZ6</accession>
<feature type="binding site" evidence="8">
    <location>
        <position position="192"/>
    </location>
    <ligand>
        <name>ATP</name>
        <dbReference type="ChEBI" id="CHEBI:30616"/>
    </ligand>
</feature>
<feature type="binding site" evidence="8">
    <location>
        <position position="99"/>
    </location>
    <ligand>
        <name>ATP</name>
        <dbReference type="ChEBI" id="CHEBI:30616"/>
    </ligand>
</feature>
<dbReference type="HAMAP" id="MF_00692">
    <property type="entry name" value="SelO"/>
    <property type="match status" value="1"/>
</dbReference>
<dbReference type="EMBL" id="JACOFT010000002">
    <property type="protein sequence ID" value="MBC3810767.1"/>
    <property type="molecule type" value="Genomic_DNA"/>
</dbReference>
<comment type="catalytic activity">
    <reaction evidence="8">
        <text>L-histidyl-[protein] + UTP = N(tele)-(5'-uridylyl)-L-histidyl-[protein] + diphosphate</text>
        <dbReference type="Rhea" id="RHEA:83891"/>
        <dbReference type="Rhea" id="RHEA-COMP:9745"/>
        <dbReference type="Rhea" id="RHEA-COMP:20239"/>
        <dbReference type="ChEBI" id="CHEBI:29979"/>
        <dbReference type="ChEBI" id="CHEBI:33019"/>
        <dbReference type="ChEBI" id="CHEBI:46398"/>
        <dbReference type="ChEBI" id="CHEBI:233474"/>
    </reaction>
</comment>
<comment type="cofactor">
    <cofactor evidence="8">
        <name>Mg(2+)</name>
        <dbReference type="ChEBI" id="CHEBI:18420"/>
    </cofactor>
    <cofactor evidence="8">
        <name>Mn(2+)</name>
        <dbReference type="ChEBI" id="CHEBI:29035"/>
    </cofactor>
</comment>
<keyword evidence="7 8" id="KW-0460">Magnesium</keyword>
<evidence type="ECO:0000256" key="2">
    <source>
        <dbReference type="ARBA" id="ARBA00022679"/>
    </source>
</evidence>
<feature type="binding site" evidence="8">
    <location>
        <position position="185"/>
    </location>
    <ligand>
        <name>ATP</name>
        <dbReference type="ChEBI" id="CHEBI:30616"/>
    </ligand>
</feature>
<comment type="catalytic activity">
    <reaction evidence="8">
        <text>L-seryl-[protein] + ATP = 3-O-(5'-adenylyl)-L-seryl-[protein] + diphosphate</text>
        <dbReference type="Rhea" id="RHEA:58120"/>
        <dbReference type="Rhea" id="RHEA-COMP:9863"/>
        <dbReference type="Rhea" id="RHEA-COMP:15073"/>
        <dbReference type="ChEBI" id="CHEBI:29999"/>
        <dbReference type="ChEBI" id="CHEBI:30616"/>
        <dbReference type="ChEBI" id="CHEBI:33019"/>
        <dbReference type="ChEBI" id="CHEBI:142516"/>
        <dbReference type="EC" id="2.7.7.108"/>
    </reaction>
</comment>
<comment type="catalytic activity">
    <reaction evidence="8">
        <text>L-tyrosyl-[protein] + ATP = O-(5'-adenylyl)-L-tyrosyl-[protein] + diphosphate</text>
        <dbReference type="Rhea" id="RHEA:54288"/>
        <dbReference type="Rhea" id="RHEA-COMP:10136"/>
        <dbReference type="Rhea" id="RHEA-COMP:13846"/>
        <dbReference type="ChEBI" id="CHEBI:30616"/>
        <dbReference type="ChEBI" id="CHEBI:33019"/>
        <dbReference type="ChEBI" id="CHEBI:46858"/>
        <dbReference type="ChEBI" id="CHEBI:83624"/>
        <dbReference type="EC" id="2.7.7.108"/>
    </reaction>
</comment>
<keyword evidence="8" id="KW-0464">Manganese</keyword>
<dbReference type="PANTHER" id="PTHR32057:SF14">
    <property type="entry name" value="PROTEIN ADENYLYLTRANSFERASE SELO, MITOCHONDRIAL"/>
    <property type="match status" value="1"/>
</dbReference>
<feature type="binding site" evidence="8">
    <location>
        <position position="271"/>
    </location>
    <ligand>
        <name>ATP</name>
        <dbReference type="ChEBI" id="CHEBI:30616"/>
    </ligand>
</feature>
<feature type="binding site" evidence="8">
    <location>
        <position position="101"/>
    </location>
    <ligand>
        <name>ATP</name>
        <dbReference type="ChEBI" id="CHEBI:30616"/>
    </ligand>
</feature>
<evidence type="ECO:0000313" key="10">
    <source>
        <dbReference type="Proteomes" id="UP000637632"/>
    </source>
</evidence>
<dbReference type="EC" id="2.7.7.-" evidence="8"/>
<keyword evidence="2 8" id="KW-0808">Transferase</keyword>
<keyword evidence="10" id="KW-1185">Reference proteome</keyword>
<comment type="function">
    <text evidence="8">Nucleotidyltransferase involved in the post-translational modification of proteins. It can catalyze the addition of adenosine monophosphate (AMP) or uridine monophosphate (UMP) to a protein, resulting in modifications known as AMPylation and UMPylation.</text>
</comment>
<keyword evidence="5 8" id="KW-0547">Nucleotide-binding</keyword>
<keyword evidence="3 8" id="KW-0548">Nucleotidyltransferase</keyword>
<dbReference type="PANTHER" id="PTHR32057">
    <property type="entry name" value="PROTEIN ADENYLYLTRANSFERASE SELO, MITOCHONDRIAL"/>
    <property type="match status" value="1"/>
</dbReference>
<feature type="binding site" evidence="8">
    <location>
        <position position="122"/>
    </location>
    <ligand>
        <name>ATP</name>
        <dbReference type="ChEBI" id="CHEBI:30616"/>
    </ligand>
</feature>
<feature type="active site" description="Proton acceptor" evidence="8">
    <location>
        <position position="261"/>
    </location>
</feature>
<sequence length="498" mass="56035">MPTSSLVKQVSDLDNFLQPSAFSRLPASFYTHLQPTPLPQPYAIAVSTPVAAQFNLDPALLLTPRYVEAFTGNCNIPGANPLASVYSGHQFGAWAGQLGDGRAILLGDAIDKHQQRFEVQLKGAGPTPYSRSGDGRAVLRSSIRELLCSEAMQALGIPTSRALAITGSDQGVMRETVETSAVVTRLAPSFIRFGSFEHWYYNNHPDELKILADFVIRHHYPEALEQPNPYQAFLSTVTQKTAELIASWQSVGFMHGVMNTDNMSILGLTLDYGPFGFMEKYDERHICNHTDQQGRYSYRMQPTIGHWNTHALGQALLPLIGSVEDTQLALDCYSPSFTNKWEALLRKKLGLLTIQNDDKELTDQLFNIMQENHADFTHTFRYLSHLENHVSSKDDDFISIFSNSQAAIDWLELYRARLVSEGSKAKERQSRMQASNPKYVLRNYLAQIAIEKAQNKDFSEVQKLLTILEHPFDEQPEHHLYSDEPPTWAQHLEISCSS</sequence>
<evidence type="ECO:0000313" key="9">
    <source>
        <dbReference type="EMBL" id="MBC3810767.1"/>
    </source>
</evidence>
<comment type="catalytic activity">
    <reaction evidence="8">
        <text>L-seryl-[protein] + UTP = O-(5'-uridylyl)-L-seryl-[protein] + diphosphate</text>
        <dbReference type="Rhea" id="RHEA:64604"/>
        <dbReference type="Rhea" id="RHEA-COMP:9863"/>
        <dbReference type="Rhea" id="RHEA-COMP:16635"/>
        <dbReference type="ChEBI" id="CHEBI:29999"/>
        <dbReference type="ChEBI" id="CHEBI:33019"/>
        <dbReference type="ChEBI" id="CHEBI:46398"/>
        <dbReference type="ChEBI" id="CHEBI:156051"/>
    </reaction>
</comment>
<evidence type="ECO:0000256" key="7">
    <source>
        <dbReference type="ARBA" id="ARBA00022842"/>
    </source>
</evidence>
<dbReference type="Proteomes" id="UP000637632">
    <property type="component" value="Unassembled WGS sequence"/>
</dbReference>
<organism evidence="9 10">
    <name type="scientific">Undibacterium aquatile</name>
    <dbReference type="NCBI Taxonomy" id="1537398"/>
    <lineage>
        <taxon>Bacteria</taxon>
        <taxon>Pseudomonadati</taxon>
        <taxon>Pseudomonadota</taxon>
        <taxon>Betaproteobacteria</taxon>
        <taxon>Burkholderiales</taxon>
        <taxon>Oxalobacteraceae</taxon>
        <taxon>Undibacterium</taxon>
    </lineage>
</organism>
<protein>
    <recommendedName>
        <fullName evidence="8">Protein nucleotidyltransferase YdiU</fullName>
        <ecNumber evidence="8">2.7.7.-</ecNumber>
    </recommendedName>
    <alternativeName>
        <fullName evidence="8">Protein adenylyltransferase YdiU</fullName>
        <ecNumber evidence="8">2.7.7.108</ecNumber>
    </alternativeName>
    <alternativeName>
        <fullName evidence="8">Protein uridylyltransferase YdiU</fullName>
        <ecNumber evidence="8">2.7.7.-</ecNumber>
    </alternativeName>
</protein>
<evidence type="ECO:0000256" key="1">
    <source>
        <dbReference type="ARBA" id="ARBA00009747"/>
    </source>
</evidence>
<proteinExistence type="inferred from homology"/>
<dbReference type="Pfam" id="PF02696">
    <property type="entry name" value="SelO"/>
    <property type="match status" value="1"/>
</dbReference>
<evidence type="ECO:0000256" key="5">
    <source>
        <dbReference type="ARBA" id="ARBA00022741"/>
    </source>
</evidence>
<feature type="binding site" evidence="8">
    <location>
        <position position="134"/>
    </location>
    <ligand>
        <name>ATP</name>
        <dbReference type="ChEBI" id="CHEBI:30616"/>
    </ligand>
</feature>
<name>A0ABR6XCZ6_9BURK</name>
<comment type="caution">
    <text evidence="9">The sequence shown here is derived from an EMBL/GenBank/DDBJ whole genome shotgun (WGS) entry which is preliminary data.</text>
</comment>
<dbReference type="EC" id="2.7.7.108" evidence="8"/>
<comment type="catalytic activity">
    <reaction evidence="8">
        <text>L-threonyl-[protein] + ATP = 3-O-(5'-adenylyl)-L-threonyl-[protein] + diphosphate</text>
        <dbReference type="Rhea" id="RHEA:54292"/>
        <dbReference type="Rhea" id="RHEA-COMP:11060"/>
        <dbReference type="Rhea" id="RHEA-COMP:13847"/>
        <dbReference type="ChEBI" id="CHEBI:30013"/>
        <dbReference type="ChEBI" id="CHEBI:30616"/>
        <dbReference type="ChEBI" id="CHEBI:33019"/>
        <dbReference type="ChEBI" id="CHEBI:138113"/>
        <dbReference type="EC" id="2.7.7.108"/>
    </reaction>
</comment>